<evidence type="ECO:0000256" key="6">
    <source>
        <dbReference type="ARBA" id="ARBA00023136"/>
    </source>
</evidence>
<dbReference type="RefSeq" id="XP_022099770.1">
    <property type="nucleotide sequence ID" value="XM_022244078.1"/>
</dbReference>
<dbReference type="InterPro" id="IPR017972">
    <property type="entry name" value="Cyt_P450_CS"/>
</dbReference>
<comment type="cofactor">
    <cofactor evidence="7">
        <name>heme</name>
        <dbReference type="ChEBI" id="CHEBI:30413"/>
    </cofactor>
</comment>
<feature type="binding site" description="axial binding residue" evidence="7">
    <location>
        <position position="444"/>
    </location>
    <ligand>
        <name>heme</name>
        <dbReference type="ChEBI" id="CHEBI:30413"/>
    </ligand>
    <ligandPart>
        <name>Fe</name>
        <dbReference type="ChEBI" id="CHEBI:18248"/>
    </ligandPart>
</feature>
<gene>
    <name evidence="11" type="primary">LOC110984178</name>
</gene>
<dbReference type="Pfam" id="PF00067">
    <property type="entry name" value="p450"/>
    <property type="match status" value="1"/>
</dbReference>
<dbReference type="PRINTS" id="PR00385">
    <property type="entry name" value="P450"/>
</dbReference>
<dbReference type="GO" id="GO:0020037">
    <property type="term" value="F:heme binding"/>
    <property type="evidence" value="ECO:0007669"/>
    <property type="project" value="InterPro"/>
</dbReference>
<dbReference type="SUPFAM" id="SSF48264">
    <property type="entry name" value="Cytochrome P450"/>
    <property type="match status" value="1"/>
</dbReference>
<evidence type="ECO:0000256" key="5">
    <source>
        <dbReference type="ARBA" id="ARBA00023004"/>
    </source>
</evidence>
<dbReference type="InterPro" id="IPR002401">
    <property type="entry name" value="Cyt_P450_E_grp-I"/>
</dbReference>
<keyword evidence="6 9" id="KW-0472">Membrane</keyword>
<dbReference type="KEGG" id="aplc:110984178"/>
<dbReference type="InterPro" id="IPR050182">
    <property type="entry name" value="Cytochrome_P450_fam2"/>
</dbReference>
<evidence type="ECO:0000313" key="10">
    <source>
        <dbReference type="Proteomes" id="UP000694845"/>
    </source>
</evidence>
<dbReference type="Proteomes" id="UP000694845">
    <property type="component" value="Unplaced"/>
</dbReference>
<accession>A0A8B7Z4Q2</accession>
<keyword evidence="5 7" id="KW-0408">Iron</keyword>
<organism evidence="10 11">
    <name type="scientific">Acanthaster planci</name>
    <name type="common">Crown-of-thorns starfish</name>
    <dbReference type="NCBI Taxonomy" id="133434"/>
    <lineage>
        <taxon>Eukaryota</taxon>
        <taxon>Metazoa</taxon>
        <taxon>Echinodermata</taxon>
        <taxon>Eleutherozoa</taxon>
        <taxon>Asterozoa</taxon>
        <taxon>Asteroidea</taxon>
        <taxon>Valvatacea</taxon>
        <taxon>Valvatida</taxon>
        <taxon>Acanthasteridae</taxon>
        <taxon>Acanthaster</taxon>
    </lineage>
</organism>
<dbReference type="FunFam" id="1.10.630.10:FF:000004">
    <property type="entry name" value="cytochrome P450 2D15 isoform X1"/>
    <property type="match status" value="1"/>
</dbReference>
<evidence type="ECO:0000256" key="2">
    <source>
        <dbReference type="ARBA" id="ARBA00010617"/>
    </source>
</evidence>
<dbReference type="InterPro" id="IPR036396">
    <property type="entry name" value="Cyt_P450_sf"/>
</dbReference>
<dbReference type="PANTHER" id="PTHR24300">
    <property type="entry name" value="CYTOCHROME P450 508A4-RELATED"/>
    <property type="match status" value="1"/>
</dbReference>
<evidence type="ECO:0000256" key="7">
    <source>
        <dbReference type="PIRSR" id="PIRSR602401-1"/>
    </source>
</evidence>
<comment type="subcellular location">
    <subcellularLocation>
        <location evidence="1">Membrane</location>
    </subcellularLocation>
</comment>
<proteinExistence type="inferred from homology"/>
<dbReference type="GO" id="GO:0016705">
    <property type="term" value="F:oxidoreductase activity, acting on paired donors, with incorporation or reduction of molecular oxygen"/>
    <property type="evidence" value="ECO:0007669"/>
    <property type="project" value="InterPro"/>
</dbReference>
<dbReference type="PROSITE" id="PS00086">
    <property type="entry name" value="CYTOCHROME_P450"/>
    <property type="match status" value="1"/>
</dbReference>
<dbReference type="PRINTS" id="PR00463">
    <property type="entry name" value="EP450I"/>
</dbReference>
<evidence type="ECO:0000256" key="4">
    <source>
        <dbReference type="ARBA" id="ARBA00023002"/>
    </source>
</evidence>
<evidence type="ECO:0000256" key="9">
    <source>
        <dbReference type="SAM" id="Phobius"/>
    </source>
</evidence>
<dbReference type="GO" id="GO:0005506">
    <property type="term" value="F:iron ion binding"/>
    <property type="evidence" value="ECO:0007669"/>
    <property type="project" value="InterPro"/>
</dbReference>
<protein>
    <submittedName>
        <fullName evidence="11">Cytochrome P450 2J6-like</fullName>
    </submittedName>
</protein>
<dbReference type="GeneID" id="110984178"/>
<dbReference type="GO" id="GO:0016020">
    <property type="term" value="C:membrane"/>
    <property type="evidence" value="ECO:0007669"/>
    <property type="project" value="UniProtKB-SubCell"/>
</dbReference>
<keyword evidence="7 8" id="KW-0349">Heme</keyword>
<keyword evidence="3 7" id="KW-0479">Metal-binding</keyword>
<keyword evidence="10" id="KW-1185">Reference proteome</keyword>
<evidence type="ECO:0000313" key="11">
    <source>
        <dbReference type="RefSeq" id="XP_022099770.1"/>
    </source>
</evidence>
<evidence type="ECO:0000256" key="8">
    <source>
        <dbReference type="RuleBase" id="RU000461"/>
    </source>
</evidence>
<sequence length="499" mass="56572">MTPLEVITDCLTVKSILMYVGVFYVALWFIRRPRNLPPGPTGLPFLGYFPKLALQGNEYKSLALLAKTYGDVLSLNLCGQLVVVVSSYEAVKKAFAHPNCSDRPPTTFYSKATPDGKALGVVAASGPSWSEQRKFSLKVLRGLGVGKASFEEAIAGEANCLIKEMKSRKGDPFNPIDLINNAVANVICSVTLGKTFDYSDTKFQQLLRMMNRNFEILRGGSLYQLLPFVRYLTFTATFKELQWNLHQRLRFLGEYVDDHRQHWDPDNPRDFIDVFLGEIHNNEKNNIKSHVTPYNMLLTVFELFVAGTETVSSTLRWALLYAMAYPEVQSKIQRELDEVVGRNRLPCLADKPELSYTEATIEEVQRIACVGALGLPHMFSRDTSIFGHDIPRKTILVPNFWAVSRDPNLWSEPEKFRPERFLDENGKVRHREGHLPFSTGRRACPGEQLAKMELFIFFSFFLHQFTFVKPDNSPPISLKAVNGLTLTPTPFETCAILRE</sequence>
<dbReference type="OMA" id="LANCRDI"/>
<reference evidence="11" key="1">
    <citation type="submission" date="2025-08" db="UniProtKB">
        <authorList>
            <consortium name="RefSeq"/>
        </authorList>
    </citation>
    <scope>IDENTIFICATION</scope>
</reference>
<evidence type="ECO:0000256" key="3">
    <source>
        <dbReference type="ARBA" id="ARBA00022723"/>
    </source>
</evidence>
<feature type="transmembrane region" description="Helical" evidence="9">
    <location>
        <begin position="12"/>
        <end position="30"/>
    </location>
</feature>
<comment type="similarity">
    <text evidence="2 8">Belongs to the cytochrome P450 family.</text>
</comment>
<keyword evidence="9" id="KW-1133">Transmembrane helix</keyword>
<dbReference type="GO" id="GO:0004497">
    <property type="term" value="F:monooxygenase activity"/>
    <property type="evidence" value="ECO:0007669"/>
    <property type="project" value="UniProtKB-KW"/>
</dbReference>
<keyword evidence="4 8" id="KW-0560">Oxidoreductase</keyword>
<keyword evidence="8" id="KW-0503">Monooxygenase</keyword>
<evidence type="ECO:0000256" key="1">
    <source>
        <dbReference type="ARBA" id="ARBA00004370"/>
    </source>
</evidence>
<dbReference type="InterPro" id="IPR001128">
    <property type="entry name" value="Cyt_P450"/>
</dbReference>
<dbReference type="Gene3D" id="1.10.630.10">
    <property type="entry name" value="Cytochrome P450"/>
    <property type="match status" value="1"/>
</dbReference>
<dbReference type="OrthoDB" id="1055148at2759"/>
<keyword evidence="9" id="KW-0812">Transmembrane</keyword>
<name>A0A8B7Z4Q2_ACAPL</name>
<dbReference type="AlphaFoldDB" id="A0A8B7Z4Q2"/>